<evidence type="ECO:0000256" key="5">
    <source>
        <dbReference type="ARBA" id="ARBA00023242"/>
    </source>
</evidence>
<evidence type="ECO:0000256" key="3">
    <source>
        <dbReference type="ARBA" id="ARBA00021704"/>
    </source>
</evidence>
<dbReference type="VEuPathDB" id="FungiDB:TAPDE_000034"/>
<comment type="subcellular location">
    <subcellularLocation>
        <location evidence="1">Nucleus</location>
    </subcellularLocation>
</comment>
<evidence type="ECO:0000256" key="6">
    <source>
        <dbReference type="ARBA" id="ARBA00032319"/>
    </source>
</evidence>
<comment type="similarity">
    <text evidence="2">Belongs to the TRM6/GCD10 family.</text>
</comment>
<keyword evidence="5" id="KW-0539">Nucleus</keyword>
<evidence type="ECO:0000256" key="4">
    <source>
        <dbReference type="ARBA" id="ARBA00022694"/>
    </source>
</evidence>
<proteinExistence type="inferred from homology"/>
<name>R4X6A9_TAPDE</name>
<dbReference type="OrthoDB" id="10254665at2759"/>
<keyword evidence="9" id="KW-1185">Reference proteome</keyword>
<organism evidence="8 9">
    <name type="scientific">Taphrina deformans (strain PYCC 5710 / ATCC 11124 / CBS 356.35 / IMI 108563 / JCM 9778 / NBRC 8474)</name>
    <name type="common">Peach leaf curl fungus</name>
    <name type="synonym">Lalaria deformans</name>
    <dbReference type="NCBI Taxonomy" id="1097556"/>
    <lineage>
        <taxon>Eukaryota</taxon>
        <taxon>Fungi</taxon>
        <taxon>Dikarya</taxon>
        <taxon>Ascomycota</taxon>
        <taxon>Taphrinomycotina</taxon>
        <taxon>Taphrinomycetes</taxon>
        <taxon>Taphrinales</taxon>
        <taxon>Taphrinaceae</taxon>
        <taxon>Taphrina</taxon>
    </lineage>
</organism>
<feature type="compositionally biased region" description="Low complexity" evidence="7">
    <location>
        <begin position="412"/>
        <end position="424"/>
    </location>
</feature>
<feature type="compositionally biased region" description="Basic and acidic residues" evidence="7">
    <location>
        <begin position="462"/>
        <end position="477"/>
    </location>
</feature>
<comment type="caution">
    <text evidence="8">The sequence shown here is derived from an EMBL/GenBank/DDBJ whole genome shotgun (WGS) entry which is preliminary data.</text>
</comment>
<dbReference type="STRING" id="1097556.R4X6A9"/>
<dbReference type="EMBL" id="CAHR02000002">
    <property type="protein sequence ID" value="CCG80530.1"/>
    <property type="molecule type" value="Genomic_DNA"/>
</dbReference>
<evidence type="ECO:0000313" key="8">
    <source>
        <dbReference type="EMBL" id="CCG80530.1"/>
    </source>
</evidence>
<evidence type="ECO:0000256" key="2">
    <source>
        <dbReference type="ARBA" id="ARBA00008320"/>
    </source>
</evidence>
<sequence length="477" mass="53451">MLPSIAENHSIIIRLPSGAYKLITVRPDSSNCSLGKFGTFDANHLLGHPYGYTYEIQSDKSLRILTAETLKRIEEEVGNNEFIVDDNEMNQVMSHQEIRALRDAGDRDALIEKLKQNNKSFDLKTEYSKEKYTARKMAKFAPRFTTIPPTLFDVISFLTDKDPEKIMNVNQESMAFMLSAADVRPGGHYLVVDDVSGLLVAGLLELGANVTMIHDTEHANIDSVKYFPQFNSERLFAEGRLKALNWEQAIHRDTVLEDLDEYINDKKESTHIKDIEKVEKREAMKRAVIEFHDTTFDGLLVMSSYTPIGVLKPLLPRLGTSRKVVLYSPYREPLLALRHEPLPELLMPSIKELRAREYQVLQGRTRPVMTKRGEWGYVYHAIKVERLDGVIAIGKNQVAREKNNAAAKKKATAATAQSTTASTKPLLIEGESMDDVEMKASSQGESSSNDLVEEAGAGEGRGGGDEHQAKKVKLSEA</sequence>
<accession>R4X6A9</accession>
<feature type="region of interest" description="Disordered" evidence="7">
    <location>
        <begin position="409"/>
        <end position="477"/>
    </location>
</feature>
<dbReference type="Pfam" id="PF04189">
    <property type="entry name" value="Gcd10p"/>
    <property type="match status" value="1"/>
</dbReference>
<reference evidence="8 9" key="1">
    <citation type="journal article" date="2013" name="MBio">
        <title>Genome sequencing of the plant pathogen Taphrina deformans, the causal agent of peach leaf curl.</title>
        <authorList>
            <person name="Cisse O.H."/>
            <person name="Almeida J.M.G.C.F."/>
            <person name="Fonseca A."/>
            <person name="Kumar A.A."/>
            <person name="Salojaervi J."/>
            <person name="Overmyer K."/>
            <person name="Hauser P.M."/>
            <person name="Pagni M."/>
        </authorList>
    </citation>
    <scope>NUCLEOTIDE SEQUENCE [LARGE SCALE GENOMIC DNA]</scope>
    <source>
        <strain evidence="9">PYCC 5710 / ATCC 11124 / CBS 356.35 / IMI 108563 / JCM 9778 / NBRC 8474</strain>
    </source>
</reference>
<feature type="compositionally biased region" description="Polar residues" evidence="7">
    <location>
        <begin position="440"/>
        <end position="450"/>
    </location>
</feature>
<dbReference type="eggNOG" id="KOG1416">
    <property type="taxonomic scope" value="Eukaryota"/>
</dbReference>
<dbReference type="AlphaFoldDB" id="R4X6A9"/>
<evidence type="ECO:0000313" key="9">
    <source>
        <dbReference type="Proteomes" id="UP000013776"/>
    </source>
</evidence>
<dbReference type="InterPro" id="IPR017423">
    <property type="entry name" value="TRM6"/>
</dbReference>
<dbReference type="GO" id="GO:0031515">
    <property type="term" value="C:tRNA (m1A) methyltransferase complex"/>
    <property type="evidence" value="ECO:0007669"/>
    <property type="project" value="InterPro"/>
</dbReference>
<dbReference type="Proteomes" id="UP000013776">
    <property type="component" value="Unassembled WGS sequence"/>
</dbReference>
<keyword evidence="4" id="KW-0819">tRNA processing</keyword>
<gene>
    <name evidence="8" type="ORF">TAPDE_000034</name>
</gene>
<protein>
    <recommendedName>
        <fullName evidence="3">tRNA (adenine(58)-N(1))-methyltransferase non-catalytic subunit TRM6</fullName>
    </recommendedName>
    <alternativeName>
        <fullName evidence="6">tRNA(m1A58)-methyltransferase subunit TRM6</fullName>
    </alternativeName>
</protein>
<dbReference type="PANTHER" id="PTHR12945">
    <property type="entry name" value="TRANSLATION INITIATION FACTOR EIF3-RELATED"/>
    <property type="match status" value="1"/>
</dbReference>
<dbReference type="GO" id="GO:0030488">
    <property type="term" value="P:tRNA methylation"/>
    <property type="evidence" value="ECO:0007669"/>
    <property type="project" value="InterPro"/>
</dbReference>
<dbReference type="PANTHER" id="PTHR12945:SF0">
    <property type="entry name" value="TRNA (ADENINE(58)-N(1))-METHYLTRANSFERASE NON-CATALYTIC SUBUNIT TRM6"/>
    <property type="match status" value="1"/>
</dbReference>
<dbReference type="GO" id="GO:0005634">
    <property type="term" value="C:nucleus"/>
    <property type="evidence" value="ECO:0007669"/>
    <property type="project" value="UniProtKB-SubCell"/>
</dbReference>
<evidence type="ECO:0000256" key="7">
    <source>
        <dbReference type="SAM" id="MobiDB-lite"/>
    </source>
</evidence>
<evidence type="ECO:0000256" key="1">
    <source>
        <dbReference type="ARBA" id="ARBA00004123"/>
    </source>
</evidence>